<reference evidence="8 9" key="1">
    <citation type="submission" date="2024-06" db="EMBL/GenBank/DDBJ databases">
        <authorList>
            <person name="Chen R.Y."/>
        </authorList>
    </citation>
    <scope>NUCLEOTIDE SEQUENCE [LARGE SCALE GENOMIC DNA]</scope>
    <source>
        <strain evidence="8 9">D2</strain>
    </source>
</reference>
<dbReference type="Proteomes" id="UP001467690">
    <property type="component" value="Unassembled WGS sequence"/>
</dbReference>
<evidence type="ECO:0000259" key="7">
    <source>
        <dbReference type="Pfam" id="PF04545"/>
    </source>
</evidence>
<dbReference type="Gene3D" id="1.10.10.10">
    <property type="entry name" value="Winged helix-like DNA-binding domain superfamily/Winged helix DNA-binding domain"/>
    <property type="match status" value="1"/>
</dbReference>
<evidence type="ECO:0000313" key="9">
    <source>
        <dbReference type="Proteomes" id="UP001467690"/>
    </source>
</evidence>
<dbReference type="PANTHER" id="PTHR43133">
    <property type="entry name" value="RNA POLYMERASE ECF-TYPE SIGMA FACTO"/>
    <property type="match status" value="1"/>
</dbReference>
<dbReference type="PANTHER" id="PTHR43133:SF62">
    <property type="entry name" value="RNA POLYMERASE SIGMA FACTOR SIGZ"/>
    <property type="match status" value="1"/>
</dbReference>
<accession>A0ABV1RDP8</accession>
<feature type="domain" description="RNA polymerase sigma-70 region 4" evidence="7">
    <location>
        <begin position="164"/>
        <end position="208"/>
    </location>
</feature>
<organism evidence="8 9">
    <name type="scientific">Catenovulum sediminis</name>
    <dbReference type="NCBI Taxonomy" id="1740262"/>
    <lineage>
        <taxon>Bacteria</taxon>
        <taxon>Pseudomonadati</taxon>
        <taxon>Pseudomonadota</taxon>
        <taxon>Gammaproteobacteria</taxon>
        <taxon>Alteromonadales</taxon>
        <taxon>Alteromonadaceae</taxon>
        <taxon>Catenovulum</taxon>
    </lineage>
</organism>
<dbReference type="Gene3D" id="1.10.1740.10">
    <property type="match status" value="1"/>
</dbReference>
<evidence type="ECO:0000256" key="5">
    <source>
        <dbReference type="ARBA" id="ARBA00023163"/>
    </source>
</evidence>
<dbReference type="RefSeq" id="WP_350400775.1">
    <property type="nucleotide sequence ID" value="NZ_JBELOE010000078.1"/>
</dbReference>
<dbReference type="InterPro" id="IPR013324">
    <property type="entry name" value="RNA_pol_sigma_r3/r4-like"/>
</dbReference>
<evidence type="ECO:0000313" key="8">
    <source>
        <dbReference type="EMBL" id="MER2491038.1"/>
    </source>
</evidence>
<dbReference type="SUPFAM" id="SSF88659">
    <property type="entry name" value="Sigma3 and sigma4 domains of RNA polymerase sigma factors"/>
    <property type="match status" value="1"/>
</dbReference>
<evidence type="ECO:0000259" key="6">
    <source>
        <dbReference type="Pfam" id="PF04542"/>
    </source>
</evidence>
<dbReference type="SUPFAM" id="SSF88946">
    <property type="entry name" value="Sigma2 domain of RNA polymerase sigma factors"/>
    <property type="match status" value="1"/>
</dbReference>
<comment type="similarity">
    <text evidence="1">Belongs to the sigma-70 factor family. ECF subfamily.</text>
</comment>
<gene>
    <name evidence="8" type="ORF">ABS311_03990</name>
</gene>
<dbReference type="InterPro" id="IPR007627">
    <property type="entry name" value="RNA_pol_sigma70_r2"/>
</dbReference>
<dbReference type="Pfam" id="PF04542">
    <property type="entry name" value="Sigma70_r2"/>
    <property type="match status" value="1"/>
</dbReference>
<keyword evidence="2" id="KW-0805">Transcription regulation</keyword>
<dbReference type="InterPro" id="IPR014284">
    <property type="entry name" value="RNA_pol_sigma-70_dom"/>
</dbReference>
<protein>
    <submittedName>
        <fullName evidence="8">Sigma-70 family RNA polymerase sigma factor</fullName>
    </submittedName>
</protein>
<keyword evidence="9" id="KW-1185">Reference proteome</keyword>
<keyword evidence="4" id="KW-0238">DNA-binding</keyword>
<dbReference type="InterPro" id="IPR036388">
    <property type="entry name" value="WH-like_DNA-bd_sf"/>
</dbReference>
<sequence length="216" mass="25218">MMGVVSQDTKHNISQHELAKSVMVEPEKPNDWSELLHRVAMHRDRRAYTLIFNHFAPRLKSFGLKLLKQEQLAMEMVQDTMLNVWLKSHLFDSSKGAASTWIYTIARNVRYDMLRKASHKKEENFADDLWPILEEKSNNNEHHAFTLLENLLLQGELVQFYPVMSECQQIVIEKVYLEEKSQQDVADELQIPLGTVKSRIRLGLGKMQQAMEQDHD</sequence>
<name>A0ABV1RDP8_9ALTE</name>
<evidence type="ECO:0000256" key="4">
    <source>
        <dbReference type="ARBA" id="ARBA00023125"/>
    </source>
</evidence>
<feature type="domain" description="RNA polymerase sigma-70 region 2" evidence="6">
    <location>
        <begin position="52"/>
        <end position="118"/>
    </location>
</feature>
<proteinExistence type="inferred from homology"/>
<dbReference type="NCBIfam" id="TIGR02937">
    <property type="entry name" value="sigma70-ECF"/>
    <property type="match status" value="1"/>
</dbReference>
<comment type="caution">
    <text evidence="8">The sequence shown here is derived from an EMBL/GenBank/DDBJ whole genome shotgun (WGS) entry which is preliminary data.</text>
</comment>
<keyword evidence="3" id="KW-0731">Sigma factor</keyword>
<dbReference type="Pfam" id="PF04545">
    <property type="entry name" value="Sigma70_r4"/>
    <property type="match status" value="1"/>
</dbReference>
<evidence type="ECO:0000256" key="1">
    <source>
        <dbReference type="ARBA" id="ARBA00010641"/>
    </source>
</evidence>
<dbReference type="InterPro" id="IPR007630">
    <property type="entry name" value="RNA_pol_sigma70_r4"/>
</dbReference>
<dbReference type="InterPro" id="IPR013325">
    <property type="entry name" value="RNA_pol_sigma_r2"/>
</dbReference>
<keyword evidence="5" id="KW-0804">Transcription</keyword>
<dbReference type="InterPro" id="IPR039425">
    <property type="entry name" value="RNA_pol_sigma-70-like"/>
</dbReference>
<evidence type="ECO:0000256" key="2">
    <source>
        <dbReference type="ARBA" id="ARBA00023015"/>
    </source>
</evidence>
<evidence type="ECO:0000256" key="3">
    <source>
        <dbReference type="ARBA" id="ARBA00023082"/>
    </source>
</evidence>
<dbReference type="EMBL" id="JBELOE010000078">
    <property type="protein sequence ID" value="MER2491038.1"/>
    <property type="molecule type" value="Genomic_DNA"/>
</dbReference>